<dbReference type="OrthoDB" id="1667894at2759"/>
<keyword evidence="2 3" id="KW-0802">TPR repeat</keyword>
<accession>A0A8S1TZU0</accession>
<feature type="repeat" description="TPR" evidence="3">
    <location>
        <begin position="56"/>
        <end position="89"/>
    </location>
</feature>
<protein>
    <recommendedName>
        <fullName evidence="7">Tetratricopeptide repeat protein</fullName>
    </recommendedName>
</protein>
<evidence type="ECO:0008006" key="7">
    <source>
        <dbReference type="Google" id="ProtNLM"/>
    </source>
</evidence>
<evidence type="ECO:0000256" key="3">
    <source>
        <dbReference type="PROSITE-ProRule" id="PRU00339"/>
    </source>
</evidence>
<dbReference type="PANTHER" id="PTHR44858">
    <property type="entry name" value="TETRATRICOPEPTIDE REPEAT PROTEIN 6"/>
    <property type="match status" value="1"/>
</dbReference>
<feature type="repeat" description="TPR" evidence="3">
    <location>
        <begin position="124"/>
        <end position="157"/>
    </location>
</feature>
<dbReference type="PANTHER" id="PTHR44858:SF1">
    <property type="entry name" value="UDP-N-ACETYLGLUCOSAMINE--PEPTIDE N-ACETYLGLUCOSAMINYLTRANSFERASE SPINDLY-RELATED"/>
    <property type="match status" value="1"/>
</dbReference>
<evidence type="ECO:0000313" key="5">
    <source>
        <dbReference type="EMBL" id="CAD8157808.1"/>
    </source>
</evidence>
<dbReference type="InterPro" id="IPR050498">
    <property type="entry name" value="Ycf3"/>
</dbReference>
<dbReference type="EMBL" id="CAJJDO010000031">
    <property type="protein sequence ID" value="CAD8157808.1"/>
    <property type="molecule type" value="Genomic_DNA"/>
</dbReference>
<sequence length="702" mass="81419">MQNKSFQESKYQQEQNQNYLQAEELYSASQVKLKDQKIQEALRLINDALILYPQNSKALALRGQLFLKNYLYDQALEDLNQAVQLEPQNEEILYYRATGFFRKRMLIEALTDCENAIKINPKYAMPYMRIGSIKAAMGNQDEALQYYNKAIEIDENCCSAYINRGVLSDEMGNKEQALFDYNKAIELDPNDAKSYCNRGILQKELGKIDQALLDYNRAIQLDPNDANSYNTRGALYKQIGNKQQALLDYNKAIELDSTDSNVYNNKGNLYKENNQNDLALPDYLKALTFQSDNPLILANLGDLYYSEQNYILSADYYKKALASLDLITPQKQINWSLSEGNILFIKEKIKVLLEIQNDIAQLRQQLSTITTKFDSDQQTVFEVQENISNIERKLTKQLKPLTESAIQEENQQQLNFLQLAQEDLKQLQQKVAQLHQIINEQNDRINHLEEDNHKLKQQDGYQIQESMIILQKAENKHQFIYYKALFWKLYYYLSAMQQISSELYQMNRDAMIESKSEKVLNIVQKVFNVGSKVVGVIPIGGEAFELINEALDYAIEQKKENKFKVRLNKLTNILKCFNIISPVDLENEVKIAAIELAKKQQLDLESKNNKQFEEFVNKLSKSEIQEDENNVYWKNGTNDALVILKYLEDYSSTIIETYDKKIREIFIDAVEKNNKTQTQILQQQNPTSISQVVTVSRCCLIQ</sequence>
<dbReference type="Pfam" id="PF00515">
    <property type="entry name" value="TPR_1"/>
    <property type="match status" value="4"/>
</dbReference>
<feature type="repeat" description="TPR" evidence="3">
    <location>
        <begin position="192"/>
        <end position="225"/>
    </location>
</feature>
<feature type="repeat" description="TPR" evidence="3">
    <location>
        <begin position="158"/>
        <end position="191"/>
    </location>
</feature>
<dbReference type="PROSITE" id="PS50293">
    <property type="entry name" value="TPR_REGION"/>
    <property type="match status" value="3"/>
</dbReference>
<evidence type="ECO:0000256" key="1">
    <source>
        <dbReference type="ARBA" id="ARBA00022737"/>
    </source>
</evidence>
<proteinExistence type="predicted"/>
<comment type="caution">
    <text evidence="5">The sequence shown here is derived from an EMBL/GenBank/DDBJ whole genome shotgun (WGS) entry which is preliminary data.</text>
</comment>
<evidence type="ECO:0000256" key="4">
    <source>
        <dbReference type="SAM" id="Coils"/>
    </source>
</evidence>
<name>A0A8S1TZU0_9CILI</name>
<feature type="repeat" description="TPR" evidence="3">
    <location>
        <begin position="260"/>
        <end position="293"/>
    </location>
</feature>
<organism evidence="5 6">
    <name type="scientific">Paramecium pentaurelia</name>
    <dbReference type="NCBI Taxonomy" id="43138"/>
    <lineage>
        <taxon>Eukaryota</taxon>
        <taxon>Sar</taxon>
        <taxon>Alveolata</taxon>
        <taxon>Ciliophora</taxon>
        <taxon>Intramacronucleata</taxon>
        <taxon>Oligohymenophorea</taxon>
        <taxon>Peniculida</taxon>
        <taxon>Parameciidae</taxon>
        <taxon>Paramecium</taxon>
    </lineage>
</organism>
<evidence type="ECO:0000313" key="6">
    <source>
        <dbReference type="Proteomes" id="UP000689195"/>
    </source>
</evidence>
<feature type="coiled-coil region" evidence="4">
    <location>
        <begin position="345"/>
        <end position="372"/>
    </location>
</feature>
<dbReference type="Pfam" id="PF13414">
    <property type="entry name" value="TPR_11"/>
    <property type="match status" value="1"/>
</dbReference>
<reference evidence="5" key="1">
    <citation type="submission" date="2021-01" db="EMBL/GenBank/DDBJ databases">
        <authorList>
            <consortium name="Genoscope - CEA"/>
            <person name="William W."/>
        </authorList>
    </citation>
    <scope>NUCLEOTIDE SEQUENCE</scope>
</reference>
<dbReference type="InterPro" id="IPR019734">
    <property type="entry name" value="TPR_rpt"/>
</dbReference>
<dbReference type="PROSITE" id="PS50005">
    <property type="entry name" value="TPR"/>
    <property type="match status" value="6"/>
</dbReference>
<dbReference type="Pfam" id="PF13432">
    <property type="entry name" value="TPR_16"/>
    <property type="match status" value="1"/>
</dbReference>
<keyword evidence="1" id="KW-0677">Repeat</keyword>
<feature type="repeat" description="TPR" evidence="3">
    <location>
        <begin position="226"/>
        <end position="259"/>
    </location>
</feature>
<dbReference type="SMART" id="SM00028">
    <property type="entry name" value="TPR"/>
    <property type="match status" value="9"/>
</dbReference>
<gene>
    <name evidence="5" type="ORF">PPENT_87.1.T0310012</name>
</gene>
<evidence type="ECO:0000256" key="2">
    <source>
        <dbReference type="ARBA" id="ARBA00022803"/>
    </source>
</evidence>
<keyword evidence="6" id="KW-1185">Reference proteome</keyword>
<keyword evidence="4" id="KW-0175">Coiled coil</keyword>
<dbReference type="Proteomes" id="UP000689195">
    <property type="component" value="Unassembled WGS sequence"/>
</dbReference>
<feature type="coiled-coil region" evidence="4">
    <location>
        <begin position="410"/>
        <end position="458"/>
    </location>
</feature>
<dbReference type="AlphaFoldDB" id="A0A8S1TZU0"/>